<feature type="transmembrane region" description="Helical" evidence="1">
    <location>
        <begin position="99"/>
        <end position="118"/>
    </location>
</feature>
<keyword evidence="1" id="KW-0812">Transmembrane</keyword>
<gene>
    <name evidence="2" type="ORF">EGI89_04350</name>
</gene>
<evidence type="ECO:0000313" key="3">
    <source>
        <dbReference type="Proteomes" id="UP000267844"/>
    </source>
</evidence>
<proteinExistence type="predicted"/>
<reference evidence="2 3" key="1">
    <citation type="submission" date="2018-10" db="EMBL/GenBank/DDBJ databases">
        <title>Transmission dynamics of multidrug resistant bacteria on intensive care unit surfaces.</title>
        <authorList>
            <person name="D'Souza A.W."/>
            <person name="Potter R.F."/>
            <person name="Wallace M."/>
            <person name="Shupe A."/>
            <person name="Patel S."/>
            <person name="Sun S."/>
            <person name="Gul D."/>
            <person name="Kwon J.H."/>
            <person name="Andleeb S."/>
            <person name="Burnham C.-A.D."/>
            <person name="Dantas G."/>
        </authorList>
    </citation>
    <scope>NUCLEOTIDE SEQUENCE [LARGE SCALE GENOMIC DNA]</scope>
    <source>
        <strain evidence="2 3">WF_348</strain>
    </source>
</reference>
<evidence type="ECO:0000313" key="2">
    <source>
        <dbReference type="EMBL" id="RRT93214.1"/>
    </source>
</evidence>
<dbReference type="Proteomes" id="UP000267844">
    <property type="component" value="Unassembled WGS sequence"/>
</dbReference>
<accession>A0A427BRF3</accession>
<keyword evidence="1" id="KW-1133">Transmembrane helix</keyword>
<dbReference type="RefSeq" id="WP_115001000.1">
    <property type="nucleotide sequence ID" value="NZ_JAAGKM010000011.1"/>
</dbReference>
<evidence type="ECO:0000256" key="1">
    <source>
        <dbReference type="SAM" id="Phobius"/>
    </source>
</evidence>
<organism evidence="2 3">
    <name type="scientific">Empedobacter falsenii</name>
    <dbReference type="NCBI Taxonomy" id="343874"/>
    <lineage>
        <taxon>Bacteria</taxon>
        <taxon>Pseudomonadati</taxon>
        <taxon>Bacteroidota</taxon>
        <taxon>Flavobacteriia</taxon>
        <taxon>Flavobacteriales</taxon>
        <taxon>Weeksellaceae</taxon>
        <taxon>Empedobacter</taxon>
    </lineage>
</organism>
<name>A0A427BRF3_9FLAO</name>
<feature type="transmembrane region" description="Helical" evidence="1">
    <location>
        <begin position="130"/>
        <end position="150"/>
    </location>
</feature>
<feature type="transmembrane region" description="Helical" evidence="1">
    <location>
        <begin position="65"/>
        <end position="87"/>
    </location>
</feature>
<dbReference type="EMBL" id="RHPO01000005">
    <property type="protein sequence ID" value="RRT93214.1"/>
    <property type="molecule type" value="Genomic_DNA"/>
</dbReference>
<dbReference type="AlphaFoldDB" id="A0A427BRF3"/>
<protein>
    <submittedName>
        <fullName evidence="2">Uncharacterized protein</fullName>
    </submittedName>
</protein>
<sequence length="165" mass="19489">MKSKKSISKFKYYSMFVDQFKDQLTIVLMLNLVLFFIANHWSYLVPEEFLFVSHKDIFGLFREQFVLNEFFEVLAYTFLGALFIHFGTYKMNKIWIFRLNALLLVIVSTYFWTIPLLQSAEIVLQKGHPYFIAAIIGQILLYLIVGNEFLGSIKNKRKQPKINHS</sequence>
<feature type="transmembrane region" description="Helical" evidence="1">
    <location>
        <begin position="24"/>
        <end position="45"/>
    </location>
</feature>
<keyword evidence="1" id="KW-0472">Membrane</keyword>
<comment type="caution">
    <text evidence="2">The sequence shown here is derived from an EMBL/GenBank/DDBJ whole genome shotgun (WGS) entry which is preliminary data.</text>
</comment>